<sequence length="113" mass="12390">MESEGGLSASRRSVGSGRGEWTSSETQGFFAAKVGNERDGVASKCHCRVYAILYLSRTVNNPNGLFFGCPFFKMSPSVRLNHCKFLLWLDQQVTKFAGVADAMGAKEANEDCR</sequence>
<reference evidence="2 3" key="1">
    <citation type="journal article" date="2023" name="Plants (Basel)">
        <title>Bridging the Gap: Combining Genomics and Transcriptomics Approaches to Understand Stylosanthes scabra, an Orphan Legume from the Brazilian Caatinga.</title>
        <authorList>
            <person name="Ferreira-Neto J.R.C."/>
            <person name="da Silva M.D."/>
            <person name="Binneck E."/>
            <person name="de Melo N.F."/>
            <person name="da Silva R.H."/>
            <person name="de Melo A.L.T.M."/>
            <person name="Pandolfi V."/>
            <person name="Bustamante F.O."/>
            <person name="Brasileiro-Vidal A.C."/>
            <person name="Benko-Iseppon A.M."/>
        </authorList>
    </citation>
    <scope>NUCLEOTIDE SEQUENCE [LARGE SCALE GENOMIC DNA]</scope>
    <source>
        <tissue evidence="2">Leaves</tissue>
    </source>
</reference>
<name>A0ABU6UM56_9FABA</name>
<evidence type="ECO:0000256" key="1">
    <source>
        <dbReference type="SAM" id="MobiDB-lite"/>
    </source>
</evidence>
<comment type="caution">
    <text evidence="2">The sequence shown here is derived from an EMBL/GenBank/DDBJ whole genome shotgun (WGS) entry which is preliminary data.</text>
</comment>
<organism evidence="2 3">
    <name type="scientific">Stylosanthes scabra</name>
    <dbReference type="NCBI Taxonomy" id="79078"/>
    <lineage>
        <taxon>Eukaryota</taxon>
        <taxon>Viridiplantae</taxon>
        <taxon>Streptophyta</taxon>
        <taxon>Embryophyta</taxon>
        <taxon>Tracheophyta</taxon>
        <taxon>Spermatophyta</taxon>
        <taxon>Magnoliopsida</taxon>
        <taxon>eudicotyledons</taxon>
        <taxon>Gunneridae</taxon>
        <taxon>Pentapetalae</taxon>
        <taxon>rosids</taxon>
        <taxon>fabids</taxon>
        <taxon>Fabales</taxon>
        <taxon>Fabaceae</taxon>
        <taxon>Papilionoideae</taxon>
        <taxon>50 kb inversion clade</taxon>
        <taxon>dalbergioids sensu lato</taxon>
        <taxon>Dalbergieae</taxon>
        <taxon>Pterocarpus clade</taxon>
        <taxon>Stylosanthes</taxon>
    </lineage>
</organism>
<dbReference type="EMBL" id="JASCZI010121306">
    <property type="protein sequence ID" value="MED6161123.1"/>
    <property type="molecule type" value="Genomic_DNA"/>
</dbReference>
<dbReference type="Proteomes" id="UP001341840">
    <property type="component" value="Unassembled WGS sequence"/>
</dbReference>
<protein>
    <recommendedName>
        <fullName evidence="4">Zinc finger GRF-type domain-containing protein</fullName>
    </recommendedName>
</protein>
<proteinExistence type="predicted"/>
<feature type="region of interest" description="Disordered" evidence="1">
    <location>
        <begin position="1"/>
        <end position="23"/>
    </location>
</feature>
<feature type="compositionally biased region" description="Low complexity" evidence="1">
    <location>
        <begin position="1"/>
        <end position="15"/>
    </location>
</feature>
<evidence type="ECO:0000313" key="2">
    <source>
        <dbReference type="EMBL" id="MED6161123.1"/>
    </source>
</evidence>
<keyword evidence="3" id="KW-1185">Reference proteome</keyword>
<gene>
    <name evidence="2" type="ORF">PIB30_057790</name>
</gene>
<accession>A0ABU6UM56</accession>
<evidence type="ECO:0008006" key="4">
    <source>
        <dbReference type="Google" id="ProtNLM"/>
    </source>
</evidence>
<evidence type="ECO:0000313" key="3">
    <source>
        <dbReference type="Proteomes" id="UP001341840"/>
    </source>
</evidence>